<evidence type="ECO:0000256" key="10">
    <source>
        <dbReference type="ARBA" id="ARBA00023136"/>
    </source>
</evidence>
<sequence length="333" mass="38630">MSLMELIVKVLKIKKRDFIALFINSSLLILFYLLLFENSEIVYPVLLSSSVILVYFIFETINYRNFLEKLEDSKKSPNYRNNKVNANEMEILSVIKEIHNDYLNRIYSLDQSIKDRYTLFSKWIHNMKTSITVIDLACEKSALNGENNKCMEDIKEENATLKKNLEECLNILRLDDFSRDYMTDSCNLRMIINEIVNAKKRDFIYKGVFPKVDIDESIYVYTDKKWFSYMIEQIISNAIKYSNGHSGSSVNIKTNKVKNKIELIIEDEGIGISKEDLPRVFDPFFTGNNGRKERSATGIGLYMVKIIANKLGHVVEIDSELGDKTQVKIILNN</sequence>
<evidence type="ECO:0000256" key="7">
    <source>
        <dbReference type="ARBA" id="ARBA00022777"/>
    </source>
</evidence>
<evidence type="ECO:0000259" key="12">
    <source>
        <dbReference type="PROSITE" id="PS50109"/>
    </source>
</evidence>
<dbReference type="Pfam" id="PF02518">
    <property type="entry name" value="HATPase_c"/>
    <property type="match status" value="1"/>
</dbReference>
<dbReference type="InterPro" id="IPR050351">
    <property type="entry name" value="BphY/WalK/GraS-like"/>
</dbReference>
<dbReference type="InterPro" id="IPR036890">
    <property type="entry name" value="HATPase_C_sf"/>
</dbReference>
<evidence type="ECO:0000256" key="11">
    <source>
        <dbReference type="SAM" id="Phobius"/>
    </source>
</evidence>
<dbReference type="OrthoDB" id="9780487at2"/>
<evidence type="ECO:0000256" key="2">
    <source>
        <dbReference type="ARBA" id="ARBA00004651"/>
    </source>
</evidence>
<comment type="subcellular location">
    <subcellularLocation>
        <location evidence="2">Cell membrane</location>
        <topology evidence="2">Multi-pass membrane protein</topology>
    </subcellularLocation>
</comment>
<comment type="catalytic activity">
    <reaction evidence="1">
        <text>ATP + protein L-histidine = ADP + protein N-phospho-L-histidine.</text>
        <dbReference type="EC" id="2.7.13.3"/>
    </reaction>
</comment>
<evidence type="ECO:0000256" key="6">
    <source>
        <dbReference type="ARBA" id="ARBA00022692"/>
    </source>
</evidence>
<keyword evidence="5" id="KW-0808">Transferase</keyword>
<dbReference type="Proteomes" id="UP000184310">
    <property type="component" value="Unassembled WGS sequence"/>
</dbReference>
<dbReference type="STRING" id="1121302.SAMN02745163_01120"/>
<dbReference type="PRINTS" id="PR00344">
    <property type="entry name" value="BCTRLSENSOR"/>
</dbReference>
<name>A0A1M6FEX0_9CLOT</name>
<keyword evidence="7" id="KW-0418">Kinase</keyword>
<feature type="domain" description="Histidine kinase" evidence="12">
    <location>
        <begin position="122"/>
        <end position="333"/>
    </location>
</feature>
<keyword evidence="4" id="KW-1003">Cell membrane</keyword>
<dbReference type="InterPro" id="IPR005467">
    <property type="entry name" value="His_kinase_dom"/>
</dbReference>
<keyword evidence="6 11" id="KW-0812">Transmembrane</keyword>
<evidence type="ECO:0000256" key="1">
    <source>
        <dbReference type="ARBA" id="ARBA00000085"/>
    </source>
</evidence>
<keyword evidence="9" id="KW-0902">Two-component regulatory system</keyword>
<evidence type="ECO:0000313" key="13">
    <source>
        <dbReference type="EMBL" id="SHI96280.1"/>
    </source>
</evidence>
<evidence type="ECO:0000256" key="3">
    <source>
        <dbReference type="ARBA" id="ARBA00012438"/>
    </source>
</evidence>
<dbReference type="PROSITE" id="PS50109">
    <property type="entry name" value="HIS_KIN"/>
    <property type="match status" value="1"/>
</dbReference>
<dbReference type="InterPro" id="IPR003594">
    <property type="entry name" value="HATPase_dom"/>
</dbReference>
<dbReference type="GO" id="GO:0000155">
    <property type="term" value="F:phosphorelay sensor kinase activity"/>
    <property type="evidence" value="ECO:0007669"/>
    <property type="project" value="TreeGrafter"/>
</dbReference>
<dbReference type="PANTHER" id="PTHR45453">
    <property type="entry name" value="PHOSPHATE REGULON SENSOR PROTEIN PHOR"/>
    <property type="match status" value="1"/>
</dbReference>
<evidence type="ECO:0000256" key="9">
    <source>
        <dbReference type="ARBA" id="ARBA00023012"/>
    </source>
</evidence>
<dbReference type="GO" id="GO:0016036">
    <property type="term" value="P:cellular response to phosphate starvation"/>
    <property type="evidence" value="ECO:0007669"/>
    <property type="project" value="TreeGrafter"/>
</dbReference>
<reference evidence="13 14" key="1">
    <citation type="submission" date="2016-11" db="EMBL/GenBank/DDBJ databases">
        <authorList>
            <person name="Jaros S."/>
            <person name="Januszkiewicz K."/>
            <person name="Wedrychowicz H."/>
        </authorList>
    </citation>
    <scope>NUCLEOTIDE SEQUENCE [LARGE SCALE GENOMIC DNA]</scope>
    <source>
        <strain evidence="13 14">DSM 21758</strain>
    </source>
</reference>
<evidence type="ECO:0000313" key="14">
    <source>
        <dbReference type="Proteomes" id="UP000184310"/>
    </source>
</evidence>
<evidence type="ECO:0000256" key="8">
    <source>
        <dbReference type="ARBA" id="ARBA00022989"/>
    </source>
</evidence>
<feature type="transmembrane region" description="Helical" evidence="11">
    <location>
        <begin position="18"/>
        <end position="35"/>
    </location>
</feature>
<evidence type="ECO:0000256" key="4">
    <source>
        <dbReference type="ARBA" id="ARBA00022475"/>
    </source>
</evidence>
<dbReference type="RefSeq" id="WP_072985679.1">
    <property type="nucleotide sequence ID" value="NZ_FQZB01000005.1"/>
</dbReference>
<dbReference type="EMBL" id="FQZB01000005">
    <property type="protein sequence ID" value="SHI96280.1"/>
    <property type="molecule type" value="Genomic_DNA"/>
</dbReference>
<dbReference type="PANTHER" id="PTHR45453:SF2">
    <property type="entry name" value="HISTIDINE KINASE"/>
    <property type="match status" value="1"/>
</dbReference>
<dbReference type="Gene3D" id="3.30.565.10">
    <property type="entry name" value="Histidine kinase-like ATPase, C-terminal domain"/>
    <property type="match status" value="1"/>
</dbReference>
<keyword evidence="8 11" id="KW-1133">Transmembrane helix</keyword>
<keyword evidence="14" id="KW-1185">Reference proteome</keyword>
<keyword evidence="10 11" id="KW-0472">Membrane</keyword>
<protein>
    <recommendedName>
        <fullName evidence="3">histidine kinase</fullName>
        <ecNumber evidence="3">2.7.13.3</ecNumber>
    </recommendedName>
</protein>
<proteinExistence type="predicted"/>
<feature type="transmembrane region" description="Helical" evidence="11">
    <location>
        <begin position="41"/>
        <end position="58"/>
    </location>
</feature>
<dbReference type="SMART" id="SM00387">
    <property type="entry name" value="HATPase_c"/>
    <property type="match status" value="1"/>
</dbReference>
<dbReference type="GO" id="GO:0005886">
    <property type="term" value="C:plasma membrane"/>
    <property type="evidence" value="ECO:0007669"/>
    <property type="project" value="UniProtKB-SubCell"/>
</dbReference>
<dbReference type="AlphaFoldDB" id="A0A1M6FEX0"/>
<accession>A0A1M6FEX0</accession>
<dbReference type="InterPro" id="IPR004358">
    <property type="entry name" value="Sig_transdc_His_kin-like_C"/>
</dbReference>
<dbReference type="GO" id="GO:0004721">
    <property type="term" value="F:phosphoprotein phosphatase activity"/>
    <property type="evidence" value="ECO:0007669"/>
    <property type="project" value="TreeGrafter"/>
</dbReference>
<gene>
    <name evidence="13" type="ORF">SAMN02745163_01120</name>
</gene>
<evidence type="ECO:0000256" key="5">
    <source>
        <dbReference type="ARBA" id="ARBA00022679"/>
    </source>
</evidence>
<dbReference type="SUPFAM" id="SSF55874">
    <property type="entry name" value="ATPase domain of HSP90 chaperone/DNA topoisomerase II/histidine kinase"/>
    <property type="match status" value="1"/>
</dbReference>
<dbReference type="EC" id="2.7.13.3" evidence="3"/>
<organism evidence="13 14">
    <name type="scientific">Clostridium cavendishii DSM 21758</name>
    <dbReference type="NCBI Taxonomy" id="1121302"/>
    <lineage>
        <taxon>Bacteria</taxon>
        <taxon>Bacillati</taxon>
        <taxon>Bacillota</taxon>
        <taxon>Clostridia</taxon>
        <taxon>Eubacteriales</taxon>
        <taxon>Clostridiaceae</taxon>
        <taxon>Clostridium</taxon>
    </lineage>
</organism>